<proteinExistence type="predicted"/>
<dbReference type="SUPFAM" id="SSF102405">
    <property type="entry name" value="MCP/YpsA-like"/>
    <property type="match status" value="1"/>
</dbReference>
<protein>
    <recommendedName>
        <fullName evidence="3">Glycerate kinase</fullName>
    </recommendedName>
</protein>
<evidence type="ECO:0000313" key="2">
    <source>
        <dbReference type="Proteomes" id="UP001596011"/>
    </source>
</evidence>
<dbReference type="EMBL" id="JBHSFI010000003">
    <property type="protein sequence ID" value="MFC4628075.1"/>
    <property type="molecule type" value="Genomic_DNA"/>
</dbReference>
<dbReference type="Gene3D" id="3.40.50.450">
    <property type="match status" value="1"/>
</dbReference>
<gene>
    <name evidence="1" type="ORF">ACFO6V_07515</name>
</gene>
<evidence type="ECO:0008006" key="3">
    <source>
        <dbReference type="Google" id="ProtNLM"/>
    </source>
</evidence>
<keyword evidence="2" id="KW-1185">Reference proteome</keyword>
<dbReference type="Proteomes" id="UP001596011">
    <property type="component" value="Unassembled WGS sequence"/>
</dbReference>
<dbReference type="RefSeq" id="WP_377133811.1">
    <property type="nucleotide sequence ID" value="NZ_JBHSFI010000003.1"/>
</dbReference>
<organism evidence="1 2">
    <name type="scientific">Promicromonospora alba</name>
    <dbReference type="NCBI Taxonomy" id="1616110"/>
    <lineage>
        <taxon>Bacteria</taxon>
        <taxon>Bacillati</taxon>
        <taxon>Actinomycetota</taxon>
        <taxon>Actinomycetes</taxon>
        <taxon>Micrococcales</taxon>
        <taxon>Promicromonosporaceae</taxon>
        <taxon>Promicromonospora</taxon>
    </lineage>
</organism>
<sequence length="143" mass="15548">MTQLVDGVVAPLSRFLHQYPRQVHHGPVGIGIEVMTHLADRYRPPHLEEVIGLLGHQNVVRRAEYVLVIGGGSGTNDEADLAFSLGKKVIPFAASGGAAKQAAETLSLNQDYRQWLTREDLDALLAATSPEEFVGNVRRLLVG</sequence>
<reference evidence="2" key="1">
    <citation type="journal article" date="2019" name="Int. J. Syst. Evol. Microbiol.">
        <title>The Global Catalogue of Microorganisms (GCM) 10K type strain sequencing project: providing services to taxonomists for standard genome sequencing and annotation.</title>
        <authorList>
            <consortium name="The Broad Institute Genomics Platform"/>
            <consortium name="The Broad Institute Genome Sequencing Center for Infectious Disease"/>
            <person name="Wu L."/>
            <person name="Ma J."/>
        </authorList>
    </citation>
    <scope>NUCLEOTIDE SEQUENCE [LARGE SCALE GENOMIC DNA]</scope>
    <source>
        <strain evidence="2">CCUG 42722</strain>
    </source>
</reference>
<name>A0ABV9HFQ1_9MICO</name>
<evidence type="ECO:0000313" key="1">
    <source>
        <dbReference type="EMBL" id="MFC4628075.1"/>
    </source>
</evidence>
<accession>A0ABV9HFQ1</accession>
<comment type="caution">
    <text evidence="1">The sequence shown here is derived from an EMBL/GenBank/DDBJ whole genome shotgun (WGS) entry which is preliminary data.</text>
</comment>